<organism evidence="2">
    <name type="scientific">Halalkalibacterium halodurans</name>
    <name type="common">Bacillus halodurans</name>
    <dbReference type="NCBI Taxonomy" id="86665"/>
    <lineage>
        <taxon>Bacteria</taxon>
        <taxon>Bacillati</taxon>
        <taxon>Bacillota</taxon>
        <taxon>Bacilli</taxon>
        <taxon>Bacillales</taxon>
        <taxon>Bacillaceae</taxon>
        <taxon>Halalkalibacterium (ex Joshi et al. 2022)</taxon>
    </lineage>
</organism>
<sequence>MKALIGLGLVLTLIAGFLMIYGWYLHRQLFFGPFIVLLLGVNFLLILKERVAVRRMAGDRS</sequence>
<name>A0A0M0KIY3_ALKHA</name>
<comment type="caution">
    <text evidence="2">The sequence shown here is derived from an EMBL/GenBank/DDBJ whole genome shotgun (WGS) entry which is preliminary data.</text>
</comment>
<dbReference type="AlphaFoldDB" id="A0A0M0KIY3"/>
<evidence type="ECO:0000313" key="2">
    <source>
        <dbReference type="EMBL" id="KOO38388.1"/>
    </source>
</evidence>
<keyword evidence="1" id="KW-1133">Transmembrane helix</keyword>
<accession>A0A0M0KIY3</accession>
<reference evidence="2" key="1">
    <citation type="submission" date="2015-08" db="EMBL/GenBank/DDBJ databases">
        <title>Complete DNA Sequence of Pseudomonas syringae pv. actinidiae, the Causal Agent of Kiwifruit Canker Disease.</title>
        <authorList>
            <person name="Rikkerink E.H.A."/>
            <person name="Fineran P.C."/>
        </authorList>
    </citation>
    <scope>NUCLEOTIDE SEQUENCE</scope>
    <source>
        <strain evidence="2">DSM 13666</strain>
    </source>
</reference>
<gene>
    <name evidence="2" type="ORF">AMD02_05540</name>
</gene>
<keyword evidence="1" id="KW-0472">Membrane</keyword>
<dbReference type="EMBL" id="LILD01000001">
    <property type="protein sequence ID" value="KOO38388.1"/>
    <property type="molecule type" value="Genomic_DNA"/>
</dbReference>
<feature type="transmembrane region" description="Helical" evidence="1">
    <location>
        <begin position="30"/>
        <end position="47"/>
    </location>
</feature>
<feature type="transmembrane region" description="Helical" evidence="1">
    <location>
        <begin position="7"/>
        <end position="24"/>
    </location>
</feature>
<dbReference type="RefSeq" id="WP_010898981.1">
    <property type="nucleotide sequence ID" value="NZ_JARMVM010000095.1"/>
</dbReference>
<dbReference type="PATRIC" id="fig|136160.3.peg.1405"/>
<proteinExistence type="predicted"/>
<keyword evidence="1" id="KW-0812">Transmembrane</keyword>
<evidence type="ECO:0000256" key="1">
    <source>
        <dbReference type="SAM" id="Phobius"/>
    </source>
</evidence>
<protein>
    <submittedName>
        <fullName evidence="2">Uncharacterized protein</fullName>
    </submittedName>
</protein>